<dbReference type="OrthoDB" id="635356at2"/>
<comment type="caution">
    <text evidence="2">The sequence shown here is derived from an EMBL/GenBank/DDBJ whole genome shotgun (WGS) entry which is preliminary data.</text>
</comment>
<proteinExistence type="predicted"/>
<dbReference type="InterPro" id="IPR008984">
    <property type="entry name" value="SMAD_FHA_dom_sf"/>
</dbReference>
<name>A0A0E9MVA3_9BACT</name>
<evidence type="ECO:0000313" key="3">
    <source>
        <dbReference type="Proteomes" id="UP000033121"/>
    </source>
</evidence>
<organism evidence="2 3">
    <name type="scientific">Flavihumibacter petaseus NBRC 106054</name>
    <dbReference type="NCBI Taxonomy" id="1220578"/>
    <lineage>
        <taxon>Bacteria</taxon>
        <taxon>Pseudomonadati</taxon>
        <taxon>Bacteroidota</taxon>
        <taxon>Chitinophagia</taxon>
        <taxon>Chitinophagales</taxon>
        <taxon>Chitinophagaceae</taxon>
        <taxon>Flavihumibacter</taxon>
    </lineage>
</organism>
<accession>A0A0E9MVA3</accession>
<dbReference type="PROSITE" id="PS50006">
    <property type="entry name" value="FHA_DOMAIN"/>
    <property type="match status" value="1"/>
</dbReference>
<keyword evidence="3" id="KW-1185">Reference proteome</keyword>
<sequence length="320" mass="35905">MKKKSLDFFGALKTLILPATPATVTRELDNNAILGELLACFDKSCKKESVGSSLLFNMHFVIILHPDRYAERLASFPVIVKEAVKGFYKKLNLYKPQYEEISPVSVQWHFRFGEGEFFNGEKMHPDDIQVIGMLTGGREASTPAAGNTTKVTMKSKRTNVYEKMDINLDLLQQVNFVDTGSFSVRYSADLKLASGPAARNNRNLDQGIARISYYLADRNEDGIYLMKDKEMVIARKDPGNQAYSNYLLIDSGFVSDPHARIRLNESTGSFQIASFSRFETRVNEVVVPRSDPGQPQWVELANESQLLLNASVTLHFSAIT</sequence>
<dbReference type="SUPFAM" id="SSF49879">
    <property type="entry name" value="SMAD/FHA domain"/>
    <property type="match status" value="1"/>
</dbReference>
<dbReference type="Proteomes" id="UP000033121">
    <property type="component" value="Unassembled WGS sequence"/>
</dbReference>
<dbReference type="EMBL" id="BBWV01000001">
    <property type="protein sequence ID" value="GAO41060.1"/>
    <property type="molecule type" value="Genomic_DNA"/>
</dbReference>
<feature type="domain" description="FHA" evidence="1">
    <location>
        <begin position="231"/>
        <end position="287"/>
    </location>
</feature>
<dbReference type="AlphaFoldDB" id="A0A0E9MVA3"/>
<dbReference type="STRING" id="1220578.FPE01S_01_00720"/>
<evidence type="ECO:0000259" key="1">
    <source>
        <dbReference type="PROSITE" id="PS50006"/>
    </source>
</evidence>
<protein>
    <recommendedName>
        <fullName evidence="1">FHA domain-containing protein</fullName>
    </recommendedName>
</protein>
<reference evidence="2 3" key="1">
    <citation type="submission" date="2015-04" db="EMBL/GenBank/DDBJ databases">
        <title>Whole genome shotgun sequence of Flavihumibacter petaseus NBRC 106054.</title>
        <authorList>
            <person name="Miyazawa S."/>
            <person name="Hosoyama A."/>
            <person name="Hashimoto M."/>
            <person name="Noguchi M."/>
            <person name="Tsuchikane K."/>
            <person name="Ohji S."/>
            <person name="Yamazoe A."/>
            <person name="Ichikawa N."/>
            <person name="Kimura A."/>
            <person name="Fujita N."/>
        </authorList>
    </citation>
    <scope>NUCLEOTIDE SEQUENCE [LARGE SCALE GENOMIC DNA]</scope>
    <source>
        <strain evidence="2 3">NBRC 106054</strain>
    </source>
</reference>
<dbReference type="Gene3D" id="2.60.200.20">
    <property type="match status" value="1"/>
</dbReference>
<dbReference type="InterPro" id="IPR000253">
    <property type="entry name" value="FHA_dom"/>
</dbReference>
<dbReference type="RefSeq" id="WP_046366990.1">
    <property type="nucleotide sequence ID" value="NZ_BBWV01000001.1"/>
</dbReference>
<gene>
    <name evidence="2" type="ORF">FPE01S_01_00720</name>
</gene>
<evidence type="ECO:0000313" key="2">
    <source>
        <dbReference type="EMBL" id="GAO41060.1"/>
    </source>
</evidence>